<accession>A0ABR7LSN0</accession>
<name>A0ABR7LSN0_9ACTN</name>
<organism evidence="1 2">
    <name type="scientific">Actinomadura alba</name>
    <dbReference type="NCBI Taxonomy" id="406431"/>
    <lineage>
        <taxon>Bacteria</taxon>
        <taxon>Bacillati</taxon>
        <taxon>Actinomycetota</taxon>
        <taxon>Actinomycetes</taxon>
        <taxon>Streptosporangiales</taxon>
        <taxon>Thermomonosporaceae</taxon>
        <taxon>Actinomadura</taxon>
    </lineage>
</organism>
<keyword evidence="2" id="KW-1185">Reference proteome</keyword>
<evidence type="ECO:0000313" key="1">
    <source>
        <dbReference type="EMBL" id="MBC6467837.1"/>
    </source>
</evidence>
<proteinExistence type="predicted"/>
<dbReference type="EMBL" id="JABVEC010000015">
    <property type="protein sequence ID" value="MBC6467837.1"/>
    <property type="molecule type" value="Genomic_DNA"/>
</dbReference>
<protein>
    <submittedName>
        <fullName evidence="1">Uncharacterized protein</fullName>
    </submittedName>
</protein>
<reference evidence="1 2" key="1">
    <citation type="submission" date="2020-06" db="EMBL/GenBank/DDBJ databases">
        <title>Actinomadura xiongansis sp. nov., isolated from soil of Baiyangdian.</title>
        <authorList>
            <person name="Zhang X."/>
        </authorList>
    </citation>
    <scope>NUCLEOTIDE SEQUENCE [LARGE SCALE GENOMIC DNA]</scope>
    <source>
        <strain evidence="1 2">HBUM206468</strain>
    </source>
</reference>
<dbReference type="Proteomes" id="UP000805614">
    <property type="component" value="Unassembled WGS sequence"/>
</dbReference>
<dbReference type="RefSeq" id="WP_187244856.1">
    <property type="nucleotide sequence ID" value="NZ_BAAAOK010000001.1"/>
</dbReference>
<gene>
    <name evidence="1" type="ORF">HKK74_20400</name>
</gene>
<evidence type="ECO:0000313" key="2">
    <source>
        <dbReference type="Proteomes" id="UP000805614"/>
    </source>
</evidence>
<comment type="caution">
    <text evidence="1">The sequence shown here is derived from an EMBL/GenBank/DDBJ whole genome shotgun (WGS) entry which is preliminary data.</text>
</comment>
<sequence>MHQRGALPPRVGEELKIVWRMTGSGDLTLSMIDPGGRPAKLLWGPDPHGGSSYDRPGDEWGAGYRFTHAGCWLLRATRGGATADVRMDVAAH</sequence>